<protein>
    <recommendedName>
        <fullName evidence="4">DNA-binding protein</fullName>
    </recommendedName>
</protein>
<dbReference type="EMBL" id="LQMQ01000055">
    <property type="protein sequence ID" value="KUO39830.1"/>
    <property type="molecule type" value="Genomic_DNA"/>
</dbReference>
<evidence type="ECO:0000256" key="1">
    <source>
        <dbReference type="SAM" id="Phobius"/>
    </source>
</evidence>
<name>A0A147JTT0_HADYE</name>
<accession>A0A147JTT0</accession>
<dbReference type="STRING" id="1776334.APZ16_01395"/>
<sequence>MKRAVLVILLLLLLAPSARAETLRELLDEPASYDGRQVSFRGEVIGVIIKGDHAWVNIFDNGSAIGVWCRAEEAREISFIGDYTHRGDIVAGTGIFHLACAEHGGDVDIHAISLTVSEKGHVIERPMDVLLFSVSALIALAAVLLSFYLWHLRKERRKRVPWPFY</sequence>
<evidence type="ECO:0000313" key="2">
    <source>
        <dbReference type="EMBL" id="KUO39830.1"/>
    </source>
</evidence>
<feature type="transmembrane region" description="Helical" evidence="1">
    <location>
        <begin position="129"/>
        <end position="150"/>
    </location>
</feature>
<keyword evidence="1" id="KW-0472">Membrane</keyword>
<dbReference type="Proteomes" id="UP000074294">
    <property type="component" value="Unassembled WGS sequence"/>
</dbReference>
<evidence type="ECO:0008006" key="4">
    <source>
        <dbReference type="Google" id="ProtNLM"/>
    </source>
</evidence>
<organism evidence="2 3">
    <name type="scientific">Hadarchaeum yellowstonense</name>
    <dbReference type="NCBI Taxonomy" id="1776334"/>
    <lineage>
        <taxon>Archaea</taxon>
        <taxon>Methanobacteriati</taxon>
        <taxon>Candidatus Hadarchaeota</taxon>
        <taxon>Candidatus Hadarchaeia</taxon>
        <taxon>Candidatus Hadarchaeales</taxon>
        <taxon>Candidatus Hadarchaeaceae</taxon>
        <taxon>Candidatus Hadarchaeum</taxon>
    </lineage>
</organism>
<gene>
    <name evidence="2" type="ORF">APZ16_01395</name>
</gene>
<keyword evidence="1" id="KW-1133">Transmembrane helix</keyword>
<proteinExistence type="predicted"/>
<keyword evidence="1" id="KW-0812">Transmembrane</keyword>
<comment type="caution">
    <text evidence="2">The sequence shown here is derived from an EMBL/GenBank/DDBJ whole genome shotgun (WGS) entry which is preliminary data.</text>
</comment>
<evidence type="ECO:0000313" key="3">
    <source>
        <dbReference type="Proteomes" id="UP000074294"/>
    </source>
</evidence>
<reference evidence="2 3" key="1">
    <citation type="journal article" date="2016" name="Nat. Microbiol.">
        <title>Genomic inference of the metabolism of cosmopolitan subsurface Archaea, Hadesarchaea.</title>
        <authorList>
            <person name="Baker B.J."/>
            <person name="Saw J.H."/>
            <person name="Lind A.E."/>
            <person name="Lazar C.S."/>
            <person name="Hinrichs K.-U."/>
            <person name="Teske A.P."/>
            <person name="Ettema T.J."/>
        </authorList>
    </citation>
    <scope>NUCLEOTIDE SEQUENCE [LARGE SCALE GENOMIC DNA]</scope>
</reference>
<dbReference type="AlphaFoldDB" id="A0A147JTT0"/>